<keyword evidence="3" id="KW-1185">Reference proteome</keyword>
<dbReference type="OMA" id="INTRELM"/>
<dbReference type="GO" id="GO:0005829">
    <property type="term" value="C:cytosol"/>
    <property type="evidence" value="ECO:0007669"/>
    <property type="project" value="Ensembl"/>
</dbReference>
<evidence type="ECO:0000256" key="1">
    <source>
        <dbReference type="ARBA" id="ARBA00029457"/>
    </source>
</evidence>
<dbReference type="Ensembl" id="ENSNNAT00000017513.1">
    <property type="protein sequence ID" value="ENSNNAP00000016692.1"/>
    <property type="gene ID" value="ENSNNAG00000011209.1"/>
</dbReference>
<proteinExistence type="inferred from homology"/>
<evidence type="ECO:0000313" key="2">
    <source>
        <dbReference type="Ensembl" id="ENSNNAP00000016692.1"/>
    </source>
</evidence>
<gene>
    <name evidence="2" type="primary">C19orf12</name>
</gene>
<dbReference type="GO" id="GO:0051560">
    <property type="term" value="P:mitochondrial calcium ion homeostasis"/>
    <property type="evidence" value="ECO:0007669"/>
    <property type="project" value="Ensembl"/>
</dbReference>
<dbReference type="GO" id="GO:0031966">
    <property type="term" value="C:mitochondrial membrane"/>
    <property type="evidence" value="ECO:0007669"/>
    <property type="project" value="Ensembl"/>
</dbReference>
<dbReference type="Proteomes" id="UP000694559">
    <property type="component" value="Unplaced"/>
</dbReference>
<dbReference type="AlphaFoldDB" id="A0A8C6XMN5"/>
<accession>A0A8C6XMN5</accession>
<dbReference type="GO" id="GO:0005783">
    <property type="term" value="C:endoplasmic reticulum"/>
    <property type="evidence" value="ECO:0007669"/>
    <property type="project" value="Ensembl"/>
</dbReference>
<dbReference type="PANTHER" id="PTHR31493:SF1">
    <property type="entry name" value="PROTEIN C19ORF12"/>
    <property type="match status" value="1"/>
</dbReference>
<sequence>MPSISSGDVMQLLSLVSEQKKMKAAFRHSRKAALVAGYAAVIGGLMAGPPGIAAGGAIGGLLGALTSGQFKPIPQIILEMSPAEKQQIYKDVCAIIQNLDWNDIAELTALVLSSSSIQKKLLDILANYITTELKGKVQYGK</sequence>
<reference evidence="2" key="2">
    <citation type="submission" date="2025-09" db="UniProtKB">
        <authorList>
            <consortium name="Ensembl"/>
        </authorList>
    </citation>
    <scope>IDENTIFICATION</scope>
</reference>
<dbReference type="GO" id="GO:0006914">
    <property type="term" value="P:autophagy"/>
    <property type="evidence" value="ECO:0007669"/>
    <property type="project" value="Ensembl"/>
</dbReference>
<dbReference type="GO" id="GO:0006979">
    <property type="term" value="P:response to oxidative stress"/>
    <property type="evidence" value="ECO:0007669"/>
    <property type="project" value="Ensembl"/>
</dbReference>
<dbReference type="GeneTree" id="ENSGT00390000009077"/>
<name>A0A8C6XMN5_NAJNA</name>
<organism evidence="2 3">
    <name type="scientific">Naja naja</name>
    <name type="common">Indian cobra</name>
    <dbReference type="NCBI Taxonomy" id="35670"/>
    <lineage>
        <taxon>Eukaryota</taxon>
        <taxon>Metazoa</taxon>
        <taxon>Chordata</taxon>
        <taxon>Craniata</taxon>
        <taxon>Vertebrata</taxon>
        <taxon>Euteleostomi</taxon>
        <taxon>Lepidosauria</taxon>
        <taxon>Squamata</taxon>
        <taxon>Bifurcata</taxon>
        <taxon>Unidentata</taxon>
        <taxon>Episquamata</taxon>
        <taxon>Toxicofera</taxon>
        <taxon>Serpentes</taxon>
        <taxon>Colubroidea</taxon>
        <taxon>Elapidae</taxon>
        <taxon>Elapinae</taxon>
        <taxon>Naja</taxon>
    </lineage>
</organism>
<dbReference type="OrthoDB" id="5976774at2759"/>
<protein>
    <submittedName>
        <fullName evidence="2">Chromosome 19 open reading frame 12</fullName>
    </submittedName>
</protein>
<dbReference type="Pfam" id="PF20721">
    <property type="entry name" value="C19orf12"/>
    <property type="match status" value="1"/>
</dbReference>
<dbReference type="GO" id="GO:0006915">
    <property type="term" value="P:apoptotic process"/>
    <property type="evidence" value="ECO:0007669"/>
    <property type="project" value="Ensembl"/>
</dbReference>
<evidence type="ECO:0000313" key="3">
    <source>
        <dbReference type="Proteomes" id="UP000694559"/>
    </source>
</evidence>
<dbReference type="InterPro" id="IPR033369">
    <property type="entry name" value="C19orf12"/>
</dbReference>
<reference evidence="2" key="1">
    <citation type="submission" date="2025-08" db="UniProtKB">
        <authorList>
            <consortium name="Ensembl"/>
        </authorList>
    </citation>
    <scope>IDENTIFICATION</scope>
</reference>
<dbReference type="PANTHER" id="PTHR31493">
    <property type="entry name" value="NAZO FAMILY MEMBER"/>
    <property type="match status" value="1"/>
</dbReference>
<comment type="similarity">
    <text evidence="1">Belongs to the C19orf12 family.</text>
</comment>